<dbReference type="GO" id="GO:0005840">
    <property type="term" value="C:ribosome"/>
    <property type="evidence" value="ECO:0007669"/>
    <property type="project" value="UniProtKB-KW"/>
</dbReference>
<dbReference type="GO" id="GO:0006412">
    <property type="term" value="P:translation"/>
    <property type="evidence" value="ECO:0007669"/>
    <property type="project" value="InterPro"/>
</dbReference>
<accession>A0A091D650</accession>
<organism evidence="6 7">
    <name type="scientific">Fukomys damarensis</name>
    <name type="common">Damaraland mole rat</name>
    <name type="synonym">Cryptomys damarensis</name>
    <dbReference type="NCBI Taxonomy" id="885580"/>
    <lineage>
        <taxon>Eukaryota</taxon>
        <taxon>Metazoa</taxon>
        <taxon>Chordata</taxon>
        <taxon>Craniata</taxon>
        <taxon>Vertebrata</taxon>
        <taxon>Euteleostomi</taxon>
        <taxon>Mammalia</taxon>
        <taxon>Eutheria</taxon>
        <taxon>Euarchontoglires</taxon>
        <taxon>Glires</taxon>
        <taxon>Rodentia</taxon>
        <taxon>Hystricomorpha</taxon>
        <taxon>Bathyergidae</taxon>
        <taxon>Fukomys</taxon>
    </lineage>
</organism>
<dbReference type="Proteomes" id="UP000028990">
    <property type="component" value="Unassembled WGS sequence"/>
</dbReference>
<dbReference type="EMBL" id="KN123150">
    <property type="protein sequence ID" value="KFO26552.1"/>
    <property type="molecule type" value="Genomic_DNA"/>
</dbReference>
<evidence type="ECO:0000256" key="1">
    <source>
        <dbReference type="ARBA" id="ARBA00009312"/>
    </source>
</evidence>
<evidence type="ECO:0000256" key="2">
    <source>
        <dbReference type="ARBA" id="ARBA00022980"/>
    </source>
</evidence>
<dbReference type="GO" id="GO:1990904">
    <property type="term" value="C:ribonucleoprotein complex"/>
    <property type="evidence" value="ECO:0007669"/>
    <property type="project" value="UniProtKB-KW"/>
</dbReference>
<evidence type="ECO:0000313" key="6">
    <source>
        <dbReference type="EMBL" id="KFO26552.1"/>
    </source>
</evidence>
<name>A0A091D650_FUKDA</name>
<dbReference type="PANTHER" id="PTHR11502">
    <property type="entry name" value="40S RIBOSOMAL PROTEIN S6"/>
    <property type="match status" value="1"/>
</dbReference>
<reference evidence="6 7" key="1">
    <citation type="submission" date="2013-11" db="EMBL/GenBank/DDBJ databases">
        <title>The Damaraland mole rat (Fukomys damarensis) genome and evolution of African mole rats.</title>
        <authorList>
            <person name="Gladyshev V.N."/>
            <person name="Fang X."/>
        </authorList>
    </citation>
    <scope>NUCLEOTIDE SEQUENCE [LARGE SCALE GENOMIC DNA]</scope>
    <source>
        <tissue evidence="6">Liver</tissue>
    </source>
</reference>
<dbReference type="GO" id="GO:0003735">
    <property type="term" value="F:structural constituent of ribosome"/>
    <property type="evidence" value="ECO:0007669"/>
    <property type="project" value="InterPro"/>
</dbReference>
<dbReference type="Gene3D" id="1.20.5.2650">
    <property type="match status" value="1"/>
</dbReference>
<keyword evidence="7" id="KW-1185">Reference proteome</keyword>
<keyword evidence="2 6" id="KW-0689">Ribosomal protein</keyword>
<protein>
    <recommendedName>
        <fullName evidence="4">Small ribosomal subunit protein eS6</fullName>
    </recommendedName>
    <alternativeName>
        <fullName evidence="5">40S ribosomal protein S6</fullName>
    </alternativeName>
</protein>
<dbReference type="AlphaFoldDB" id="A0A091D650"/>
<dbReference type="InterPro" id="IPR001377">
    <property type="entry name" value="Ribosomal_eS6"/>
</dbReference>
<evidence type="ECO:0000256" key="5">
    <source>
        <dbReference type="ARBA" id="ARBA00035403"/>
    </source>
</evidence>
<sequence length="118" mass="13640">MDTTVSYCLGPNSKDDTHQYVVRKALGKKGIQGSDQAPAIKHLVTSHILQKKHKQYMALKKQYTKQYKEGAAKYTKLLAKRMKEVKERHREQIAKRYRLSETPLCKILPLNPVKTKNC</sequence>
<gene>
    <name evidence="6" type="ORF">H920_12058</name>
</gene>
<proteinExistence type="inferred from homology"/>
<comment type="similarity">
    <text evidence="1">Belongs to the eukaryotic ribosomal protein eS6 family.</text>
</comment>
<keyword evidence="3" id="KW-0687">Ribonucleoprotein</keyword>
<evidence type="ECO:0000313" key="7">
    <source>
        <dbReference type="Proteomes" id="UP000028990"/>
    </source>
</evidence>
<evidence type="ECO:0000256" key="4">
    <source>
        <dbReference type="ARBA" id="ARBA00035278"/>
    </source>
</evidence>
<evidence type="ECO:0000256" key="3">
    <source>
        <dbReference type="ARBA" id="ARBA00023274"/>
    </source>
</evidence>